<proteinExistence type="predicted"/>
<evidence type="ECO:0000313" key="2">
    <source>
        <dbReference type="EMBL" id="MWB94023.1"/>
    </source>
</evidence>
<dbReference type="Pfam" id="PF06114">
    <property type="entry name" value="Peptidase_M78"/>
    <property type="match status" value="1"/>
</dbReference>
<dbReference type="Proteomes" id="UP000471501">
    <property type="component" value="Unassembled WGS sequence"/>
</dbReference>
<dbReference type="Gene3D" id="1.10.10.2910">
    <property type="match status" value="1"/>
</dbReference>
<reference evidence="2 3" key="1">
    <citation type="submission" date="2019-12" db="EMBL/GenBank/DDBJ databases">
        <authorList>
            <person name="Kim Y.S."/>
        </authorList>
    </citation>
    <scope>NUCLEOTIDE SEQUENCE [LARGE SCALE GENOMIC DNA]</scope>
    <source>
        <strain evidence="2 3">GA093</strain>
    </source>
</reference>
<dbReference type="InterPro" id="IPR010359">
    <property type="entry name" value="IrrE_HExxH"/>
</dbReference>
<dbReference type="RefSeq" id="WP_160373947.1">
    <property type="nucleotide sequence ID" value="NZ_WSTB01000003.1"/>
</dbReference>
<name>A0A6I4NJ85_9FLAO</name>
<sequence length="304" mass="35460">MIDDFTRKEIEKISHNILKESKSFDIFPTPVDKILSYSDFALDNKIDLQNIDDSFFDSFKEKLVDPSKKALMHALSKIKGFFYREEKTIYIDAELDKNLGKKNFVKLHEIGHGVLSWQNEVILALDNDETLSEEYDEQFEAEANYFASLTLFQHDRFLEECEKLSLGLGAVMEISKKFGASVHSSFRNYVLQSKNKCALLVLNHPVNKNGFVNTLTTRDLFYSKKFLEEFGELQLPDEFGFKWSFVQDFKFKKKFHENGVISLNTKEGEDLKASYHFFNNTYNSFVFFFPKGEKNRAKTKIILK</sequence>
<protein>
    <submittedName>
        <fullName evidence="2">ImmA/IrrE family metallo-endopeptidase</fullName>
    </submittedName>
</protein>
<gene>
    <name evidence="2" type="ORF">GON26_06590</name>
</gene>
<feature type="domain" description="IrrE N-terminal-like" evidence="1">
    <location>
        <begin position="77"/>
        <end position="182"/>
    </location>
</feature>
<comment type="caution">
    <text evidence="2">The sequence shown here is derived from an EMBL/GenBank/DDBJ whole genome shotgun (WGS) entry which is preliminary data.</text>
</comment>
<accession>A0A6I4NJ85</accession>
<organism evidence="2 3">
    <name type="scientific">Flavobacterium hydrocarbonoxydans</name>
    <dbReference type="NCBI Taxonomy" id="2683249"/>
    <lineage>
        <taxon>Bacteria</taxon>
        <taxon>Pseudomonadati</taxon>
        <taxon>Bacteroidota</taxon>
        <taxon>Flavobacteriia</taxon>
        <taxon>Flavobacteriales</taxon>
        <taxon>Flavobacteriaceae</taxon>
        <taxon>Flavobacterium</taxon>
    </lineage>
</organism>
<keyword evidence="3" id="KW-1185">Reference proteome</keyword>
<dbReference type="AlphaFoldDB" id="A0A6I4NJ85"/>
<evidence type="ECO:0000259" key="1">
    <source>
        <dbReference type="Pfam" id="PF06114"/>
    </source>
</evidence>
<dbReference type="EMBL" id="WSTB01000003">
    <property type="protein sequence ID" value="MWB94023.1"/>
    <property type="molecule type" value="Genomic_DNA"/>
</dbReference>
<evidence type="ECO:0000313" key="3">
    <source>
        <dbReference type="Proteomes" id="UP000471501"/>
    </source>
</evidence>